<dbReference type="EC" id="1.3.1.12" evidence="1"/>
<evidence type="ECO:0000313" key="1">
    <source>
        <dbReference type="EMBL" id="AIF21646.1"/>
    </source>
</evidence>
<name>A0A075HZ38_9ARCH</name>
<dbReference type="GO" id="GO:0008977">
    <property type="term" value="F:prephenate dehydrogenase (NAD+) activity"/>
    <property type="evidence" value="ECO:0007669"/>
    <property type="project" value="UniProtKB-EC"/>
</dbReference>
<accession>A0A075HZ38</accession>
<dbReference type="InterPro" id="IPR036291">
    <property type="entry name" value="NAD(P)-bd_dom_sf"/>
</dbReference>
<reference evidence="1" key="1">
    <citation type="journal article" date="2014" name="Genome Biol. Evol.">
        <title>Pangenome evidence for extensive interdomain horizontal transfer affecting lineage core and shell genes in uncultured planktonic thaumarchaeota and euryarchaeota.</title>
        <authorList>
            <person name="Deschamps P."/>
            <person name="Zivanovic Y."/>
            <person name="Moreira D."/>
            <person name="Rodriguez-Valera F."/>
            <person name="Lopez-Garcia P."/>
        </authorList>
    </citation>
    <scope>NUCLEOTIDE SEQUENCE</scope>
</reference>
<gene>
    <name evidence="1" type="primary">tyrA2</name>
</gene>
<dbReference type="SUPFAM" id="SSF51735">
    <property type="entry name" value="NAD(P)-binding Rossmann-fold domains"/>
    <property type="match status" value="1"/>
</dbReference>
<proteinExistence type="predicted"/>
<dbReference type="EMBL" id="KF901195">
    <property type="protein sequence ID" value="AIF21646.1"/>
    <property type="molecule type" value="Genomic_DNA"/>
</dbReference>
<sequence length="57" mass="6475">MGNWFANYFIKMGFEVIGYDEENEIKGKSIAKANSLIGAVLQNDYVFLCIPTKKLLK</sequence>
<protein>
    <submittedName>
        <fullName evidence="1">Prephenate dehydrogenase (TyrA2)</fullName>
        <ecNumber evidence="1">1.3.1.12</ecNumber>
    </submittedName>
</protein>
<dbReference type="AlphaFoldDB" id="A0A075HZ38"/>
<organism evidence="1">
    <name type="scientific">uncultured marine thaumarchaeote SAT1000_05_G10</name>
    <dbReference type="NCBI Taxonomy" id="1456358"/>
    <lineage>
        <taxon>Archaea</taxon>
        <taxon>Nitrososphaerota</taxon>
        <taxon>environmental samples</taxon>
    </lineage>
</organism>
<keyword evidence="1" id="KW-0560">Oxidoreductase</keyword>